<reference evidence="1 2" key="1">
    <citation type="journal article" date="2022" name="Hortic Res">
        <title>A haplotype resolved chromosomal level avocado genome allows analysis of novel avocado genes.</title>
        <authorList>
            <person name="Nath O."/>
            <person name="Fletcher S.J."/>
            <person name="Hayward A."/>
            <person name="Shaw L.M."/>
            <person name="Masouleh A.K."/>
            <person name="Furtado A."/>
            <person name="Henry R.J."/>
            <person name="Mitter N."/>
        </authorList>
    </citation>
    <scope>NUCLEOTIDE SEQUENCE [LARGE SCALE GENOMIC DNA]</scope>
    <source>
        <strain evidence="2">cv. Hass</strain>
    </source>
</reference>
<keyword evidence="2" id="KW-1185">Reference proteome</keyword>
<evidence type="ECO:0000313" key="2">
    <source>
        <dbReference type="Proteomes" id="UP001234297"/>
    </source>
</evidence>
<evidence type="ECO:0000313" key="1">
    <source>
        <dbReference type="EMBL" id="KAJ8628542.1"/>
    </source>
</evidence>
<dbReference type="Proteomes" id="UP001234297">
    <property type="component" value="Chromosome 7"/>
</dbReference>
<dbReference type="EMBL" id="CM056815">
    <property type="protein sequence ID" value="KAJ8628542.1"/>
    <property type="molecule type" value="Genomic_DNA"/>
</dbReference>
<protein>
    <submittedName>
        <fullName evidence="1">Uncharacterized protein</fullName>
    </submittedName>
</protein>
<organism evidence="1 2">
    <name type="scientific">Persea americana</name>
    <name type="common">Avocado</name>
    <dbReference type="NCBI Taxonomy" id="3435"/>
    <lineage>
        <taxon>Eukaryota</taxon>
        <taxon>Viridiplantae</taxon>
        <taxon>Streptophyta</taxon>
        <taxon>Embryophyta</taxon>
        <taxon>Tracheophyta</taxon>
        <taxon>Spermatophyta</taxon>
        <taxon>Magnoliopsida</taxon>
        <taxon>Magnoliidae</taxon>
        <taxon>Laurales</taxon>
        <taxon>Lauraceae</taxon>
        <taxon>Persea</taxon>
    </lineage>
</organism>
<name>A0ACC2L4X4_PERAE</name>
<comment type="caution">
    <text evidence="1">The sequence shown here is derived from an EMBL/GenBank/DDBJ whole genome shotgun (WGS) entry which is preliminary data.</text>
</comment>
<gene>
    <name evidence="1" type="ORF">MRB53_021865</name>
</gene>
<proteinExistence type="predicted"/>
<sequence length="803" mass="85978">MIKGVGAGVGWKGIWVLAGGGRFGRGRSGLVRRGDGVCVAWLLPCACRGCDSCLGLGRSLLPRGLMSVPDGDLDLVWAWWILSGPDSCPDGVCLPLLRRATSCHSPFGDVGCELITFAFPLSIGFGVGSLGGEHGYSKYRVKIVVEVFYMLHIPEVPRGAATRRSTCSLQKSSGSPAKRDSSRSTTGVVESAWVGGGADRYLMLELRAWMIEVEVGQRAVRNEHVPAFGFYPIFPLRCLFIADRSRLQIAAMAGQRSNHGKRSYSQSDYPENGGSKRRNPGEEREQYAPGPDDTVYRYLCPGRKIGSIIGRGGEIVKQLRQESQSKIRIGESVPGCEERVVTIFSTSRKTNAFDDSGDYISPAQDALFRVHERLAADEAPGEEDEEDVEAHQITVRLLVPSDQIGCIIGKGGQIIQGIRSDTGAQIRILKNEHLPACAISSDELLQISGEASVVKKALYQISSRLHENPSRSQHLLFSTVPNMYHPGGQYVGPNSGGPIMGLTPLMGPYGGYKGDAGGEWSSHPYYPAPRDESAAKEFSLRLLCPTGNIGGVIGKGGVIIKQIRQESGAIIKVDSSSAEGDDCIISISAKEFFEDPISPSIDAAVRLQPRCSEKTERESGESLYTTRLLVPTSRIGCLIGKGGAIITEMRKLTRANIRILSKENLPKVASEDDEMVQISGDIDVARNALVQVTTRLKANFFEREGALSAYPSVLPYLPMSGDVVDGPKYGGRDGKSHGRGYSYSGGYGGSNDVPSSDNYGSYGGSQSGGGGSGHGAYGGYSGRSGSSGLSGQNPVSHGKHHGY</sequence>
<accession>A0ACC2L4X4</accession>